<evidence type="ECO:0000313" key="4">
    <source>
        <dbReference type="Proteomes" id="UP001230188"/>
    </source>
</evidence>
<organism evidence="3 4">
    <name type="scientific">Chrysophaeum taylorii</name>
    <dbReference type="NCBI Taxonomy" id="2483200"/>
    <lineage>
        <taxon>Eukaryota</taxon>
        <taxon>Sar</taxon>
        <taxon>Stramenopiles</taxon>
        <taxon>Ochrophyta</taxon>
        <taxon>Pelagophyceae</taxon>
        <taxon>Pelagomonadales</taxon>
        <taxon>Pelagomonadaceae</taxon>
        <taxon>Chrysophaeum</taxon>
    </lineage>
</organism>
<comment type="caution">
    <text evidence="3">The sequence shown here is derived from an EMBL/GenBank/DDBJ whole genome shotgun (WGS) entry which is preliminary data.</text>
</comment>
<dbReference type="Gene3D" id="1.10.287.110">
    <property type="entry name" value="DnaJ domain"/>
    <property type="match status" value="1"/>
</dbReference>
<dbReference type="EMBL" id="JAQMWT010000647">
    <property type="protein sequence ID" value="KAJ8598781.1"/>
    <property type="molecule type" value="Genomic_DNA"/>
</dbReference>
<evidence type="ECO:0000256" key="1">
    <source>
        <dbReference type="SAM" id="MobiDB-lite"/>
    </source>
</evidence>
<keyword evidence="4" id="KW-1185">Reference proteome</keyword>
<dbReference type="CDD" id="cd06257">
    <property type="entry name" value="DnaJ"/>
    <property type="match status" value="1"/>
</dbReference>
<dbReference type="AlphaFoldDB" id="A0AAD7U5S8"/>
<gene>
    <name evidence="3" type="ORF">CTAYLR_010558</name>
</gene>
<dbReference type="Proteomes" id="UP001230188">
    <property type="component" value="Unassembled WGS sequence"/>
</dbReference>
<dbReference type="Pfam" id="PF00226">
    <property type="entry name" value="DnaJ"/>
    <property type="match status" value="1"/>
</dbReference>
<name>A0AAD7U5S8_9STRA</name>
<evidence type="ECO:0000259" key="2">
    <source>
        <dbReference type="PROSITE" id="PS50076"/>
    </source>
</evidence>
<sequence length="161" mass="17678">RRSASAVVRAAFLSLSKQVHPDHCRDADAATAFKKLHNSYQTLRSPARRRACLQYEQRRLRDESSTVLVTMDLLTQPWVLTAAVGLYLGAELVRLGISEFADDATTDAPPPPPPETIEVRRSDPPLSPLFSVSPGEPLVGPTRAELGERLHACGVRTKPDQ</sequence>
<feature type="non-terminal residue" evidence="3">
    <location>
        <position position="1"/>
    </location>
</feature>
<proteinExistence type="predicted"/>
<dbReference type="InterPro" id="IPR036869">
    <property type="entry name" value="J_dom_sf"/>
</dbReference>
<protein>
    <recommendedName>
        <fullName evidence="2">J domain-containing protein</fullName>
    </recommendedName>
</protein>
<feature type="region of interest" description="Disordered" evidence="1">
    <location>
        <begin position="102"/>
        <end position="138"/>
    </location>
</feature>
<evidence type="ECO:0000313" key="3">
    <source>
        <dbReference type="EMBL" id="KAJ8598781.1"/>
    </source>
</evidence>
<accession>A0AAD7U5S8</accession>
<reference evidence="3" key="1">
    <citation type="submission" date="2023-01" db="EMBL/GenBank/DDBJ databases">
        <title>Metagenome sequencing of chrysophaentin producing Chrysophaeum taylorii.</title>
        <authorList>
            <person name="Davison J."/>
            <person name="Bewley C."/>
        </authorList>
    </citation>
    <scope>NUCLEOTIDE SEQUENCE</scope>
    <source>
        <strain evidence="3">NIES-1699</strain>
    </source>
</reference>
<dbReference type="InterPro" id="IPR001623">
    <property type="entry name" value="DnaJ_domain"/>
</dbReference>
<dbReference type="PROSITE" id="PS50076">
    <property type="entry name" value="DNAJ_2"/>
    <property type="match status" value="1"/>
</dbReference>
<dbReference type="SUPFAM" id="SSF46565">
    <property type="entry name" value="Chaperone J-domain"/>
    <property type="match status" value="1"/>
</dbReference>
<feature type="domain" description="J" evidence="2">
    <location>
        <begin position="1"/>
        <end position="65"/>
    </location>
</feature>